<evidence type="ECO:0000313" key="4">
    <source>
        <dbReference type="EMBL" id="OGD03344.1"/>
    </source>
</evidence>
<evidence type="ECO:0000256" key="2">
    <source>
        <dbReference type="SAM" id="Phobius"/>
    </source>
</evidence>
<evidence type="ECO:0000313" key="5">
    <source>
        <dbReference type="Proteomes" id="UP000177080"/>
    </source>
</evidence>
<keyword evidence="2" id="KW-0812">Transmembrane</keyword>
<keyword evidence="2" id="KW-1133">Transmembrane helix</keyword>
<protein>
    <recommendedName>
        <fullName evidence="3">Purple acid phosphatase N-terminal domain-containing protein</fullName>
    </recommendedName>
</protein>
<dbReference type="Proteomes" id="UP000177080">
    <property type="component" value="Unassembled WGS sequence"/>
</dbReference>
<feature type="compositionally biased region" description="Low complexity" evidence="1">
    <location>
        <begin position="413"/>
        <end position="434"/>
    </location>
</feature>
<dbReference type="Pfam" id="PF16656">
    <property type="entry name" value="Pur_ac_phosph_N"/>
    <property type="match status" value="1"/>
</dbReference>
<dbReference type="GO" id="GO:0003993">
    <property type="term" value="F:acid phosphatase activity"/>
    <property type="evidence" value="ECO:0007669"/>
    <property type="project" value="InterPro"/>
</dbReference>
<dbReference type="SUPFAM" id="SSF49363">
    <property type="entry name" value="Purple acid phosphatase, N-terminal domain"/>
    <property type="match status" value="1"/>
</dbReference>
<dbReference type="InterPro" id="IPR008963">
    <property type="entry name" value="Purple_acid_Pase-like_N"/>
</dbReference>
<dbReference type="InterPro" id="IPR013783">
    <property type="entry name" value="Ig-like_fold"/>
</dbReference>
<dbReference type="Gene3D" id="2.60.40.10">
    <property type="entry name" value="Immunoglobulins"/>
    <property type="match status" value="1"/>
</dbReference>
<feature type="compositionally biased region" description="Pro residues" evidence="1">
    <location>
        <begin position="392"/>
        <end position="412"/>
    </location>
</feature>
<accession>A0A1F4ZD38</accession>
<proteinExistence type="predicted"/>
<organism evidence="4 5">
    <name type="scientific">Candidatus Amesbacteria bacterium RIFCSPLOWO2_01_FULL_48_25</name>
    <dbReference type="NCBI Taxonomy" id="1797259"/>
    <lineage>
        <taxon>Bacteria</taxon>
        <taxon>Candidatus Amesiibacteriota</taxon>
    </lineage>
</organism>
<sequence length="476" mass="49981">MKREFRLPTLVGLLVATAGLVSGLVLLREPIGQRLQASAEETPREVKVTNISDVGFVVSWITDKAVAGYVQYGEGEAGGQLAGSDERDQEKGSVGNYFTHFVSVKGLKPDTVYGFKLGSGRSTYDQAGKLYRVTTGPVLADTPEADVAYGQVNTGNGDPAEGSIVYLQIGTNVPQATLVKANGSFVIPISTMRTATLAQFSTYEKQNQEEELFVQGGALGTAAVTTTTGNDEPVPNITLGKIYDYRGVTTEEEATASAQTSKFTAVSLGPVTEVMEEGSILILSPQEEEKINSPRPQIIGRGPAGAKLTVEIRSQHIITQNVTVDGNGDFSVSVPKDIEPGEHTISISAVINGVVKKVTRTFTVYAIGESNLPAFSATPSATLVPTARPSPTSTPTPTIKPSPTLKPSPTPTTVPGTTVTPTLRPTATPTLGPTIAPSPTPMPVIPPTGNDLPTWIVVIAGMLLVIGGTHLYRKAG</sequence>
<feature type="region of interest" description="Disordered" evidence="1">
    <location>
        <begin position="383"/>
        <end position="439"/>
    </location>
</feature>
<comment type="caution">
    <text evidence="4">The sequence shown here is derived from an EMBL/GenBank/DDBJ whole genome shotgun (WGS) entry which is preliminary data.</text>
</comment>
<dbReference type="GO" id="GO:0046872">
    <property type="term" value="F:metal ion binding"/>
    <property type="evidence" value="ECO:0007669"/>
    <property type="project" value="InterPro"/>
</dbReference>
<evidence type="ECO:0000259" key="3">
    <source>
        <dbReference type="Pfam" id="PF16656"/>
    </source>
</evidence>
<keyword evidence="2" id="KW-0472">Membrane</keyword>
<gene>
    <name evidence="4" type="ORF">A2989_00750</name>
</gene>
<dbReference type="AlphaFoldDB" id="A0A1F4ZD38"/>
<dbReference type="InterPro" id="IPR015914">
    <property type="entry name" value="PAPs_N"/>
</dbReference>
<dbReference type="STRING" id="1797259.A2989_00750"/>
<feature type="domain" description="Purple acid phosphatase N-terminal" evidence="3">
    <location>
        <begin position="48"/>
        <end position="131"/>
    </location>
</feature>
<dbReference type="EMBL" id="MEXN01000007">
    <property type="protein sequence ID" value="OGD03344.1"/>
    <property type="molecule type" value="Genomic_DNA"/>
</dbReference>
<feature type="transmembrane region" description="Helical" evidence="2">
    <location>
        <begin position="452"/>
        <end position="472"/>
    </location>
</feature>
<evidence type="ECO:0000256" key="1">
    <source>
        <dbReference type="SAM" id="MobiDB-lite"/>
    </source>
</evidence>
<name>A0A1F4ZD38_9BACT</name>
<reference evidence="4 5" key="1">
    <citation type="journal article" date="2016" name="Nat. Commun.">
        <title>Thousands of microbial genomes shed light on interconnected biogeochemical processes in an aquifer system.</title>
        <authorList>
            <person name="Anantharaman K."/>
            <person name="Brown C.T."/>
            <person name="Hug L.A."/>
            <person name="Sharon I."/>
            <person name="Castelle C.J."/>
            <person name="Probst A.J."/>
            <person name="Thomas B.C."/>
            <person name="Singh A."/>
            <person name="Wilkins M.J."/>
            <person name="Karaoz U."/>
            <person name="Brodie E.L."/>
            <person name="Williams K.H."/>
            <person name="Hubbard S.S."/>
            <person name="Banfield J.F."/>
        </authorList>
    </citation>
    <scope>NUCLEOTIDE SEQUENCE [LARGE SCALE GENOMIC DNA]</scope>
</reference>
<dbReference type="Gene3D" id="2.60.40.380">
    <property type="entry name" value="Purple acid phosphatase-like, N-terminal"/>
    <property type="match status" value="1"/>
</dbReference>